<accession>I7M2T5</accession>
<dbReference type="AlphaFoldDB" id="I7M2T5"/>
<gene>
    <name evidence="1" type="ORF">TTHERM_00148780</name>
</gene>
<evidence type="ECO:0000313" key="2">
    <source>
        <dbReference type="Proteomes" id="UP000009168"/>
    </source>
</evidence>
<dbReference type="HOGENOM" id="CLU_867363_0_0_1"/>
<dbReference type="InParanoid" id="I7M2T5"/>
<dbReference type="GeneID" id="7823731"/>
<sequence length="321" mass="37190">MTETATFTSFLKNYNEVNQGIRLQNGRAKIQKSSSQPQISEVRYSTPIMKVFKIKQVNYEQSNQYYSDSYQAGSPLQKQVSQFKGSPQLYKKTLIRKSSQDQSPISSTEKQSTPVHKKYLIIQNNQSTSKLINNQSPYQQTYCKDNSPINAYYVNPVPINNRAPFTRSINAKSQTQIVGETQKSLYFNTPKSNRQNDSLQRVQFNCISQHINKLNESTPMQHKSKFNSQQNLEIINNQQQKQRHFRIHQTNTPIKVQYKIKRNVSTDNRLDSSKRGESYCLHQSQFSTISQENIEKIQSNNQAISELIKGNKQILKDLNFD</sequence>
<name>I7M2T5_TETTS</name>
<keyword evidence="2" id="KW-1185">Reference proteome</keyword>
<protein>
    <submittedName>
        <fullName evidence="1">Uncharacterized protein</fullName>
    </submittedName>
</protein>
<reference evidence="2" key="1">
    <citation type="journal article" date="2006" name="PLoS Biol.">
        <title>Macronuclear genome sequence of the ciliate Tetrahymena thermophila, a model eukaryote.</title>
        <authorList>
            <person name="Eisen J.A."/>
            <person name="Coyne R.S."/>
            <person name="Wu M."/>
            <person name="Wu D."/>
            <person name="Thiagarajan M."/>
            <person name="Wortman J.R."/>
            <person name="Badger J.H."/>
            <person name="Ren Q."/>
            <person name="Amedeo P."/>
            <person name="Jones K.M."/>
            <person name="Tallon L.J."/>
            <person name="Delcher A.L."/>
            <person name="Salzberg S.L."/>
            <person name="Silva J.C."/>
            <person name="Haas B.J."/>
            <person name="Majoros W.H."/>
            <person name="Farzad M."/>
            <person name="Carlton J.M."/>
            <person name="Smith R.K. Jr."/>
            <person name="Garg J."/>
            <person name="Pearlman R.E."/>
            <person name="Karrer K.M."/>
            <person name="Sun L."/>
            <person name="Manning G."/>
            <person name="Elde N.C."/>
            <person name="Turkewitz A.P."/>
            <person name="Asai D.J."/>
            <person name="Wilkes D.E."/>
            <person name="Wang Y."/>
            <person name="Cai H."/>
            <person name="Collins K."/>
            <person name="Stewart B.A."/>
            <person name="Lee S.R."/>
            <person name="Wilamowska K."/>
            <person name="Weinberg Z."/>
            <person name="Ruzzo W.L."/>
            <person name="Wloga D."/>
            <person name="Gaertig J."/>
            <person name="Frankel J."/>
            <person name="Tsao C.-C."/>
            <person name="Gorovsky M.A."/>
            <person name="Keeling P.J."/>
            <person name="Waller R.F."/>
            <person name="Patron N.J."/>
            <person name="Cherry J.M."/>
            <person name="Stover N.A."/>
            <person name="Krieger C.J."/>
            <person name="del Toro C."/>
            <person name="Ryder H.F."/>
            <person name="Williamson S.C."/>
            <person name="Barbeau R.A."/>
            <person name="Hamilton E.P."/>
            <person name="Orias E."/>
        </authorList>
    </citation>
    <scope>NUCLEOTIDE SEQUENCE [LARGE SCALE GENOMIC DNA]</scope>
    <source>
        <strain evidence="2">SB210</strain>
    </source>
</reference>
<dbReference type="EMBL" id="GG662603">
    <property type="protein sequence ID" value="EAS01268.1"/>
    <property type="molecule type" value="Genomic_DNA"/>
</dbReference>
<dbReference type="KEGG" id="tet:TTHERM_00148780"/>
<dbReference type="RefSeq" id="XP_001021513.1">
    <property type="nucleotide sequence ID" value="XM_001021513.2"/>
</dbReference>
<dbReference type="Proteomes" id="UP000009168">
    <property type="component" value="Unassembled WGS sequence"/>
</dbReference>
<proteinExistence type="predicted"/>
<evidence type="ECO:0000313" key="1">
    <source>
        <dbReference type="EMBL" id="EAS01268.1"/>
    </source>
</evidence>
<organism evidence="1 2">
    <name type="scientific">Tetrahymena thermophila (strain SB210)</name>
    <dbReference type="NCBI Taxonomy" id="312017"/>
    <lineage>
        <taxon>Eukaryota</taxon>
        <taxon>Sar</taxon>
        <taxon>Alveolata</taxon>
        <taxon>Ciliophora</taxon>
        <taxon>Intramacronucleata</taxon>
        <taxon>Oligohymenophorea</taxon>
        <taxon>Hymenostomatida</taxon>
        <taxon>Tetrahymenina</taxon>
        <taxon>Tetrahymenidae</taxon>
        <taxon>Tetrahymena</taxon>
    </lineage>
</organism>